<evidence type="ECO:0000313" key="2">
    <source>
        <dbReference type="EMBL" id="KAH0567388.1"/>
    </source>
</evidence>
<feature type="non-terminal residue" evidence="2">
    <location>
        <position position="1"/>
    </location>
</feature>
<name>A0AAV7J6V3_COTGL</name>
<reference evidence="2 3" key="1">
    <citation type="journal article" date="2021" name="J. Hered.">
        <title>A chromosome-level genome assembly of the parasitoid wasp, Cotesia glomerata (Hymenoptera: Braconidae).</title>
        <authorList>
            <person name="Pinto B.J."/>
            <person name="Weis J.J."/>
            <person name="Gamble T."/>
            <person name="Ode P.J."/>
            <person name="Paul R."/>
            <person name="Zaspel J.M."/>
        </authorList>
    </citation>
    <scope>NUCLEOTIDE SEQUENCE [LARGE SCALE GENOMIC DNA]</scope>
    <source>
        <strain evidence="2">CgM1</strain>
    </source>
</reference>
<protein>
    <submittedName>
        <fullName evidence="2">Uncharacterized protein</fullName>
    </submittedName>
</protein>
<feature type="region of interest" description="Disordered" evidence="1">
    <location>
        <begin position="25"/>
        <end position="52"/>
    </location>
</feature>
<accession>A0AAV7J6V3</accession>
<evidence type="ECO:0000313" key="3">
    <source>
        <dbReference type="Proteomes" id="UP000826195"/>
    </source>
</evidence>
<feature type="compositionally biased region" description="Basic and acidic residues" evidence="1">
    <location>
        <begin position="25"/>
        <end position="39"/>
    </location>
</feature>
<gene>
    <name evidence="2" type="ORF">KQX54_009323</name>
</gene>
<sequence>GTGVDSGGRDIGKYSEAVARTEIEAKGRLGIEREHEPMPRGHGGSRRRDANSPSLWYSALCTRVLETAGQVQPPAVGRLKNL</sequence>
<dbReference type="Proteomes" id="UP000826195">
    <property type="component" value="Unassembled WGS sequence"/>
</dbReference>
<evidence type="ECO:0000256" key="1">
    <source>
        <dbReference type="SAM" id="MobiDB-lite"/>
    </source>
</evidence>
<dbReference type="AlphaFoldDB" id="A0AAV7J6V3"/>
<keyword evidence="3" id="KW-1185">Reference proteome</keyword>
<dbReference type="EMBL" id="JAHXZJ010000001">
    <property type="protein sequence ID" value="KAH0567388.1"/>
    <property type="molecule type" value="Genomic_DNA"/>
</dbReference>
<comment type="caution">
    <text evidence="2">The sequence shown here is derived from an EMBL/GenBank/DDBJ whole genome shotgun (WGS) entry which is preliminary data.</text>
</comment>
<proteinExistence type="predicted"/>
<organism evidence="2 3">
    <name type="scientific">Cotesia glomerata</name>
    <name type="common">Lepidopteran parasitic wasp</name>
    <name type="synonym">Apanteles glomeratus</name>
    <dbReference type="NCBI Taxonomy" id="32391"/>
    <lineage>
        <taxon>Eukaryota</taxon>
        <taxon>Metazoa</taxon>
        <taxon>Ecdysozoa</taxon>
        <taxon>Arthropoda</taxon>
        <taxon>Hexapoda</taxon>
        <taxon>Insecta</taxon>
        <taxon>Pterygota</taxon>
        <taxon>Neoptera</taxon>
        <taxon>Endopterygota</taxon>
        <taxon>Hymenoptera</taxon>
        <taxon>Apocrita</taxon>
        <taxon>Ichneumonoidea</taxon>
        <taxon>Braconidae</taxon>
        <taxon>Microgastrinae</taxon>
        <taxon>Cotesia</taxon>
    </lineage>
</organism>